<dbReference type="InterPro" id="IPR011032">
    <property type="entry name" value="GroES-like_sf"/>
</dbReference>
<reference evidence="2 3" key="1">
    <citation type="submission" date="2020-05" db="EMBL/GenBank/DDBJ databases">
        <title>Draft genome sequence of Mycobacterium hippocampi DL, isolated from European seabass, Dicentrarchus labrax, reared in fish farms.</title>
        <authorList>
            <person name="Stathopoulou P."/>
            <person name="Asimakis E."/>
            <person name="Tzokas K."/>
            <person name="Batargias C."/>
            <person name="Tsiamis G."/>
        </authorList>
    </citation>
    <scope>NUCLEOTIDE SEQUENCE [LARGE SCALE GENOMIC DNA]</scope>
    <source>
        <strain evidence="2 3">DL</strain>
    </source>
</reference>
<dbReference type="InterPro" id="IPR013149">
    <property type="entry name" value="ADH-like_C"/>
</dbReference>
<dbReference type="EC" id="1.3.1.84" evidence="2"/>
<keyword evidence="3" id="KW-1185">Reference proteome</keyword>
<dbReference type="PANTHER" id="PTHR43677">
    <property type="entry name" value="SHORT-CHAIN DEHYDROGENASE/REDUCTASE"/>
    <property type="match status" value="1"/>
</dbReference>
<evidence type="ECO:0000313" key="3">
    <source>
        <dbReference type="Proteomes" id="UP000570517"/>
    </source>
</evidence>
<dbReference type="CDD" id="cd08288">
    <property type="entry name" value="MDR_yhdh"/>
    <property type="match status" value="1"/>
</dbReference>
<dbReference type="Gene3D" id="3.40.50.720">
    <property type="entry name" value="NAD(P)-binding Rossmann-like Domain"/>
    <property type="match status" value="1"/>
</dbReference>
<dbReference type="Pfam" id="PF00107">
    <property type="entry name" value="ADH_zinc_N"/>
    <property type="match status" value="1"/>
</dbReference>
<keyword evidence="2" id="KW-0560">Oxidoreductase</keyword>
<dbReference type="NCBIfam" id="TIGR02823">
    <property type="entry name" value="oxido_YhdH"/>
    <property type="match status" value="1"/>
</dbReference>
<dbReference type="Proteomes" id="UP000570517">
    <property type="component" value="Unassembled WGS sequence"/>
</dbReference>
<name>A0A850PVH0_9MYCO</name>
<dbReference type="InterPro" id="IPR013154">
    <property type="entry name" value="ADH-like_N"/>
</dbReference>
<feature type="domain" description="Enoyl reductase (ER)" evidence="1">
    <location>
        <begin position="15"/>
        <end position="328"/>
    </location>
</feature>
<dbReference type="Pfam" id="PF08240">
    <property type="entry name" value="ADH_N"/>
    <property type="match status" value="1"/>
</dbReference>
<proteinExistence type="predicted"/>
<sequence length="332" mass="34098">MTEINAMVAHEDAEGAIVLRHEVVDESFLPDGDVEIRVEYSSVNYKDALAVTPKGGVARSYPLIPGIDVAGTVTASSSSEFAVGDAVVAHGQDIGTGRHGGYAQVARYPADLVVKLSTLSPADAAAIGTAGFTAAMSVNALRKHGVTPSEGPVLVTGATGGVGSVSVDLLAGLGYEVVASTGKADAHDLLRELGAAEVIDRVPGPEDKVRPLGKSQWAAVVDCVGGKTLAHALSTLNYAGVAAISGLAGSADLPASVLPFILRGVTLAGIDSVLLPITQRREVWAQIESELQPRHLARITQDVPVREVADVLGRIIGGGVTGRTRVVVHDGF</sequence>
<dbReference type="InterPro" id="IPR036291">
    <property type="entry name" value="NAD(P)-bd_dom_sf"/>
</dbReference>
<dbReference type="InterPro" id="IPR051397">
    <property type="entry name" value="Zn-ADH-like_protein"/>
</dbReference>
<comment type="caution">
    <text evidence="2">The sequence shown here is derived from an EMBL/GenBank/DDBJ whole genome shotgun (WGS) entry which is preliminary data.</text>
</comment>
<dbReference type="RefSeq" id="WP_178360701.1">
    <property type="nucleotide sequence ID" value="NZ_JABFYL010000045.1"/>
</dbReference>
<gene>
    <name evidence="2" type="ORF">HLY00_4136</name>
</gene>
<dbReference type="GO" id="GO:0043957">
    <property type="term" value="F:acryloyl-CoA reductase (NADPH) activity"/>
    <property type="evidence" value="ECO:0007669"/>
    <property type="project" value="UniProtKB-EC"/>
</dbReference>
<dbReference type="InterPro" id="IPR020843">
    <property type="entry name" value="ER"/>
</dbReference>
<dbReference type="SUPFAM" id="SSF51735">
    <property type="entry name" value="NAD(P)-binding Rossmann-fold domains"/>
    <property type="match status" value="1"/>
</dbReference>
<organism evidence="2 3">
    <name type="scientific">Mycolicibacterium hippocampi</name>
    <dbReference type="NCBI Taxonomy" id="659824"/>
    <lineage>
        <taxon>Bacteria</taxon>
        <taxon>Bacillati</taxon>
        <taxon>Actinomycetota</taxon>
        <taxon>Actinomycetes</taxon>
        <taxon>Mycobacteriales</taxon>
        <taxon>Mycobacteriaceae</taxon>
        <taxon>Mycolicibacterium</taxon>
    </lineage>
</organism>
<evidence type="ECO:0000313" key="2">
    <source>
        <dbReference type="EMBL" id="NVN52433.1"/>
    </source>
</evidence>
<dbReference type="Gene3D" id="3.90.180.10">
    <property type="entry name" value="Medium-chain alcohol dehydrogenases, catalytic domain"/>
    <property type="match status" value="1"/>
</dbReference>
<dbReference type="InterPro" id="IPR014188">
    <property type="entry name" value="Acrylyl-CoA_reductase_AcuI"/>
</dbReference>
<dbReference type="AlphaFoldDB" id="A0A850PVH0"/>
<protein>
    <submittedName>
        <fullName evidence="2">Acryloyl-CoA reductase AcuI/YhdH</fullName>
        <ecNumber evidence="2">1.3.1.84</ecNumber>
    </submittedName>
</protein>
<dbReference type="SMART" id="SM00829">
    <property type="entry name" value="PKS_ER"/>
    <property type="match status" value="1"/>
</dbReference>
<evidence type="ECO:0000259" key="1">
    <source>
        <dbReference type="SMART" id="SM00829"/>
    </source>
</evidence>
<dbReference type="SUPFAM" id="SSF50129">
    <property type="entry name" value="GroES-like"/>
    <property type="match status" value="1"/>
</dbReference>
<dbReference type="PANTHER" id="PTHR43677:SF1">
    <property type="entry name" value="ACRYLYL-COA REDUCTASE ACUI-RELATED"/>
    <property type="match status" value="1"/>
</dbReference>
<accession>A0A850PVH0</accession>
<dbReference type="EMBL" id="JABFYL010000045">
    <property type="protein sequence ID" value="NVN52433.1"/>
    <property type="molecule type" value="Genomic_DNA"/>
</dbReference>